<dbReference type="Proteomes" id="UP000215002">
    <property type="component" value="Chromosome"/>
</dbReference>
<accession>A0A223NTC9</accession>
<dbReference type="RefSeq" id="WP_094569466.1">
    <property type="nucleotide sequence ID" value="NZ_CP022743.1"/>
</dbReference>
<feature type="domain" description="PAC" evidence="3">
    <location>
        <begin position="245"/>
        <end position="297"/>
    </location>
</feature>
<dbReference type="SUPFAM" id="SSF55785">
    <property type="entry name" value="PYP-like sensor domain (PAS domain)"/>
    <property type="match status" value="1"/>
</dbReference>
<dbReference type="SMART" id="SM00065">
    <property type="entry name" value="GAF"/>
    <property type="match status" value="1"/>
</dbReference>
<dbReference type="Pfam" id="PF01590">
    <property type="entry name" value="GAF"/>
    <property type="match status" value="1"/>
</dbReference>
<dbReference type="CDD" id="cd00082">
    <property type="entry name" value="HisKA"/>
    <property type="match status" value="1"/>
</dbReference>
<dbReference type="InterPro" id="IPR003661">
    <property type="entry name" value="HisK_dim/P_dom"/>
</dbReference>
<dbReference type="KEGG" id="muc:MuYL_1034"/>
<dbReference type="SUPFAM" id="SSF47384">
    <property type="entry name" value="Homodimeric domain of signal transducing histidine kinase"/>
    <property type="match status" value="1"/>
</dbReference>
<dbReference type="EMBL" id="CP022743">
    <property type="protein sequence ID" value="ASU32934.1"/>
    <property type="molecule type" value="Genomic_DNA"/>
</dbReference>
<dbReference type="InterPro" id="IPR035965">
    <property type="entry name" value="PAS-like_dom_sf"/>
</dbReference>
<gene>
    <name evidence="4" type="ORF">MuYL_1034</name>
</gene>
<dbReference type="InterPro" id="IPR013656">
    <property type="entry name" value="PAS_4"/>
</dbReference>
<evidence type="ECO:0000256" key="1">
    <source>
        <dbReference type="ARBA" id="ARBA00000085"/>
    </source>
</evidence>
<dbReference type="Gene3D" id="1.10.287.130">
    <property type="match status" value="1"/>
</dbReference>
<name>A0A223NTC9_9SPHI</name>
<dbReference type="EC" id="2.7.13.3" evidence="2"/>
<dbReference type="Gene3D" id="3.30.450.20">
    <property type="entry name" value="PAS domain"/>
    <property type="match status" value="1"/>
</dbReference>
<dbReference type="OrthoDB" id="741455at2"/>
<dbReference type="InterPro" id="IPR000700">
    <property type="entry name" value="PAS-assoc_C"/>
</dbReference>
<dbReference type="Gene3D" id="3.30.450.40">
    <property type="match status" value="1"/>
</dbReference>
<dbReference type="Pfam" id="PF08448">
    <property type="entry name" value="PAS_4"/>
    <property type="match status" value="1"/>
</dbReference>
<dbReference type="NCBIfam" id="TIGR00229">
    <property type="entry name" value="sensory_box"/>
    <property type="match status" value="1"/>
</dbReference>
<evidence type="ECO:0000259" key="3">
    <source>
        <dbReference type="PROSITE" id="PS50113"/>
    </source>
</evidence>
<dbReference type="AlphaFoldDB" id="A0A223NTC9"/>
<sequence>MPQKELERLQAVNRFLKLDFVKERELQEIVMLAAKICGTPTALITLIDEATQYIRFSQTFNYESTQRKDAFCNHVIGQDCVMVVPDALLDRRFEHNPLVNEAPFIRFYAGAPLITQDGHKLGSLCVINQVPGQLSENQQHMLQALARQVIQLMEFDASLTILKEQFVEAKRLAIELRSFFESSIDCHLLLGENFEIMAFNKAWESQVRKACRSHPAKGKSMIDYLDAENLSLFYRDYRRALKGTAVYDERNLKQDGKDCWQMVKFEPAFDADGKIIGVSFNSSDITKKVEHQQTVISQNAQLNEIAFIQSHELRRPVASIMGLMKLLKMDGRTDDIEEWQLLEVAVQELDDKIRMIVEFVNPA</sequence>
<dbReference type="InterPro" id="IPR036097">
    <property type="entry name" value="HisK_dim/P_sf"/>
</dbReference>
<dbReference type="GO" id="GO:0000155">
    <property type="term" value="F:phosphorelay sensor kinase activity"/>
    <property type="evidence" value="ECO:0007669"/>
    <property type="project" value="InterPro"/>
</dbReference>
<dbReference type="InterPro" id="IPR029016">
    <property type="entry name" value="GAF-like_dom_sf"/>
</dbReference>
<comment type="catalytic activity">
    <reaction evidence="1">
        <text>ATP + protein L-histidine = ADP + protein N-phospho-L-histidine.</text>
        <dbReference type="EC" id="2.7.13.3"/>
    </reaction>
</comment>
<keyword evidence="5" id="KW-1185">Reference proteome</keyword>
<protein>
    <recommendedName>
        <fullName evidence="2">histidine kinase</fullName>
        <ecNumber evidence="2">2.7.13.3</ecNumber>
    </recommendedName>
</protein>
<organism evidence="4 5">
    <name type="scientific">Mucilaginibacter xinganensis</name>
    <dbReference type="NCBI Taxonomy" id="1234841"/>
    <lineage>
        <taxon>Bacteria</taxon>
        <taxon>Pseudomonadati</taxon>
        <taxon>Bacteroidota</taxon>
        <taxon>Sphingobacteriia</taxon>
        <taxon>Sphingobacteriales</taxon>
        <taxon>Sphingobacteriaceae</taxon>
        <taxon>Mucilaginibacter</taxon>
    </lineage>
</organism>
<dbReference type="PROSITE" id="PS50113">
    <property type="entry name" value="PAC"/>
    <property type="match status" value="1"/>
</dbReference>
<dbReference type="InterPro" id="IPR000014">
    <property type="entry name" value="PAS"/>
</dbReference>
<dbReference type="SUPFAM" id="SSF55781">
    <property type="entry name" value="GAF domain-like"/>
    <property type="match status" value="1"/>
</dbReference>
<reference evidence="4 5" key="1">
    <citation type="submission" date="2017-08" db="EMBL/GenBank/DDBJ databases">
        <title>Complete genome sequence of Mucilaginibacter sp. strain BJC16-A31.</title>
        <authorList>
            <consortium name="Henan University of Science and Technology"/>
            <person name="You X."/>
        </authorList>
    </citation>
    <scope>NUCLEOTIDE SEQUENCE [LARGE SCALE GENOMIC DNA]</scope>
    <source>
        <strain evidence="4 5">BJC16-A31</strain>
    </source>
</reference>
<proteinExistence type="predicted"/>
<evidence type="ECO:0000256" key="2">
    <source>
        <dbReference type="ARBA" id="ARBA00012438"/>
    </source>
</evidence>
<evidence type="ECO:0000313" key="5">
    <source>
        <dbReference type="Proteomes" id="UP000215002"/>
    </source>
</evidence>
<evidence type="ECO:0000313" key="4">
    <source>
        <dbReference type="EMBL" id="ASU32934.1"/>
    </source>
</evidence>
<dbReference type="PANTHER" id="PTHR43102">
    <property type="entry name" value="SLR1143 PROTEIN"/>
    <property type="match status" value="1"/>
</dbReference>
<dbReference type="PANTHER" id="PTHR43102:SF2">
    <property type="entry name" value="GAF DOMAIN-CONTAINING PROTEIN"/>
    <property type="match status" value="1"/>
</dbReference>
<dbReference type="InterPro" id="IPR003018">
    <property type="entry name" value="GAF"/>
</dbReference>